<protein>
    <recommendedName>
        <fullName evidence="4">No apical meristem-associated C-terminal domain-containing protein</fullName>
    </recommendedName>
</protein>
<feature type="compositionally biased region" description="Polar residues" evidence="1">
    <location>
        <begin position="372"/>
        <end position="387"/>
    </location>
</feature>
<comment type="caution">
    <text evidence="2">The sequence shown here is derived from an EMBL/GenBank/DDBJ whole genome shotgun (WGS) entry which is preliminary data.</text>
</comment>
<dbReference type="EMBL" id="JAGRRH010000006">
    <property type="protein sequence ID" value="KAG7367798.1"/>
    <property type="molecule type" value="Genomic_DNA"/>
</dbReference>
<organism evidence="2 3">
    <name type="scientific">Nitzschia inconspicua</name>
    <dbReference type="NCBI Taxonomy" id="303405"/>
    <lineage>
        <taxon>Eukaryota</taxon>
        <taxon>Sar</taxon>
        <taxon>Stramenopiles</taxon>
        <taxon>Ochrophyta</taxon>
        <taxon>Bacillariophyta</taxon>
        <taxon>Bacillariophyceae</taxon>
        <taxon>Bacillariophycidae</taxon>
        <taxon>Bacillariales</taxon>
        <taxon>Bacillariaceae</taxon>
        <taxon>Nitzschia</taxon>
    </lineage>
</organism>
<reference evidence="2" key="2">
    <citation type="submission" date="2021-04" db="EMBL/GenBank/DDBJ databases">
        <authorList>
            <person name="Podell S."/>
        </authorList>
    </citation>
    <scope>NUCLEOTIDE SEQUENCE</scope>
    <source>
        <strain evidence="2">Hildebrandi</strain>
    </source>
</reference>
<feature type="region of interest" description="Disordered" evidence="1">
    <location>
        <begin position="248"/>
        <end position="307"/>
    </location>
</feature>
<proteinExistence type="predicted"/>
<feature type="compositionally biased region" description="Acidic residues" evidence="1">
    <location>
        <begin position="251"/>
        <end position="268"/>
    </location>
</feature>
<evidence type="ECO:0000256" key="1">
    <source>
        <dbReference type="SAM" id="MobiDB-lite"/>
    </source>
</evidence>
<evidence type="ECO:0008006" key="4">
    <source>
        <dbReference type="Google" id="ProtNLM"/>
    </source>
</evidence>
<gene>
    <name evidence="2" type="ORF">IV203_030541</name>
</gene>
<keyword evidence="3" id="KW-1185">Reference proteome</keyword>
<evidence type="ECO:0000313" key="3">
    <source>
        <dbReference type="Proteomes" id="UP000693970"/>
    </source>
</evidence>
<sequence length="387" mass="44309">MSANKQPQKRQKLQKQSAPRPPPPEEREIPSVFTTPPSPDPSPPAADTTVAAATTPVERRLESPNYTRIRPKNFSNLEDRLLCKAYVQYVTSLPDGTKQRPSVFWNGIEATYNELYDSSDDKPEKKVERNADALMNRYKRHIHPDMVRWMPFYKKVVASRNPSIDTVPSEHELINLACEAWAVLHNGKSFRFRHVIDIVMQLPEFNPSTLDNNDFNNINNIKKKKKKNVEDNDDEDDDDDAYYEAQMGKYDDEDDDDDDDDHEDDDDDHVSGSNKKPVAKKTRVSYPPRPSGQKVAKRLAREKDREASIETNRIRAIERMATAQAKLAKSLEQSNQIDLLHKEFQMQMELGNRDGARKCLQEIREMKEAIKSNETPSIAPSDASSTI</sequence>
<dbReference type="OrthoDB" id="91622at2759"/>
<name>A0A9K3Q1S2_9STRA</name>
<reference evidence="2" key="1">
    <citation type="journal article" date="2021" name="Sci. Rep.">
        <title>Diploid genomic architecture of Nitzschia inconspicua, an elite biomass production diatom.</title>
        <authorList>
            <person name="Oliver A."/>
            <person name="Podell S."/>
            <person name="Pinowska A."/>
            <person name="Traller J.C."/>
            <person name="Smith S.R."/>
            <person name="McClure R."/>
            <person name="Beliaev A."/>
            <person name="Bohutskyi P."/>
            <person name="Hill E.A."/>
            <person name="Rabines A."/>
            <person name="Zheng H."/>
            <person name="Allen L.Z."/>
            <person name="Kuo A."/>
            <person name="Grigoriev I.V."/>
            <person name="Allen A.E."/>
            <person name="Hazlebeck D."/>
            <person name="Allen E.E."/>
        </authorList>
    </citation>
    <scope>NUCLEOTIDE SEQUENCE</scope>
    <source>
        <strain evidence="2">Hildebrandi</strain>
    </source>
</reference>
<dbReference type="PANTHER" id="PTHR45125:SF3">
    <property type="entry name" value="NO-APICAL-MERISTEM-ASSOCIATED CARBOXY-TERMINAL DOMAIN PROTEIN"/>
    <property type="match status" value="1"/>
</dbReference>
<feature type="region of interest" description="Disordered" evidence="1">
    <location>
        <begin position="368"/>
        <end position="387"/>
    </location>
</feature>
<evidence type="ECO:0000313" key="2">
    <source>
        <dbReference type="EMBL" id="KAG7367798.1"/>
    </source>
</evidence>
<accession>A0A9K3Q1S2</accession>
<feature type="region of interest" description="Disordered" evidence="1">
    <location>
        <begin position="1"/>
        <end position="49"/>
    </location>
</feature>
<dbReference type="AlphaFoldDB" id="A0A9K3Q1S2"/>
<dbReference type="PANTHER" id="PTHR45125">
    <property type="entry name" value="F21J9.4-RELATED"/>
    <property type="match status" value="1"/>
</dbReference>
<dbReference type="Proteomes" id="UP000693970">
    <property type="component" value="Unassembled WGS sequence"/>
</dbReference>